<evidence type="ECO:0000313" key="3">
    <source>
        <dbReference type="EMBL" id="TXD88076.1"/>
    </source>
</evidence>
<sequence>MSQLLKTTYNVLIIDDHPAIVDGFKNALNFISAEDYSKQFEVFSASTSEMAYQALEKFPTKRLDLVILDISLPPCEKLKIDSGEDIGELIRLQLPETKIMVCTFHSDRFRLQKIIKRFHPEGFICKQDMDTKDFSTAITNVLLKGIYYSRSIVDVLKQTAFIDIELDKYDFLILKELSNGAKMKELVELLPFTKSAIDKRRCRLKRNLEVQGDSDRDLVLNAKKRGLI</sequence>
<dbReference type="GO" id="GO:0000160">
    <property type="term" value="P:phosphorelay signal transduction system"/>
    <property type="evidence" value="ECO:0007669"/>
    <property type="project" value="InterPro"/>
</dbReference>
<evidence type="ECO:0000256" key="1">
    <source>
        <dbReference type="PROSITE-ProRule" id="PRU00169"/>
    </source>
</evidence>
<dbReference type="RefSeq" id="WP_147087294.1">
    <property type="nucleotide sequence ID" value="NZ_VORM01000016.1"/>
</dbReference>
<dbReference type="SUPFAM" id="SSF52172">
    <property type="entry name" value="CheY-like"/>
    <property type="match status" value="1"/>
</dbReference>
<feature type="modified residue" description="4-aspartylphosphate" evidence="1">
    <location>
        <position position="69"/>
    </location>
</feature>
<gene>
    <name evidence="3" type="ORF">ESY86_14405</name>
</gene>
<protein>
    <submittedName>
        <fullName evidence="3">Response regulator transcription factor</fullName>
    </submittedName>
</protein>
<dbReference type="OrthoDB" id="651456at2"/>
<dbReference type="AlphaFoldDB" id="A0A5C6ZE68"/>
<dbReference type="EMBL" id="VORO01000017">
    <property type="protein sequence ID" value="TXD88076.1"/>
    <property type="molecule type" value="Genomic_DNA"/>
</dbReference>
<comment type="caution">
    <text evidence="3">The sequence shown here is derived from an EMBL/GenBank/DDBJ whole genome shotgun (WGS) entry which is preliminary data.</text>
</comment>
<dbReference type="SMART" id="SM00448">
    <property type="entry name" value="REC"/>
    <property type="match status" value="1"/>
</dbReference>
<dbReference type="Pfam" id="PF00072">
    <property type="entry name" value="Response_reg"/>
    <property type="match status" value="1"/>
</dbReference>
<dbReference type="Gene3D" id="3.40.50.2300">
    <property type="match status" value="1"/>
</dbReference>
<keyword evidence="1" id="KW-0597">Phosphoprotein</keyword>
<feature type="domain" description="Response regulatory" evidence="2">
    <location>
        <begin position="10"/>
        <end position="141"/>
    </location>
</feature>
<accession>A0A5C6ZE68</accession>
<dbReference type="InterPro" id="IPR001789">
    <property type="entry name" value="Sig_transdc_resp-reg_receiver"/>
</dbReference>
<dbReference type="InterPro" id="IPR011006">
    <property type="entry name" value="CheY-like_superfamily"/>
</dbReference>
<name>A0A5C6ZE68_9FLAO</name>
<dbReference type="Proteomes" id="UP000321578">
    <property type="component" value="Unassembled WGS sequence"/>
</dbReference>
<proteinExistence type="predicted"/>
<dbReference type="PROSITE" id="PS50110">
    <property type="entry name" value="RESPONSE_REGULATORY"/>
    <property type="match status" value="1"/>
</dbReference>
<keyword evidence="4" id="KW-1185">Reference proteome</keyword>
<reference evidence="3 4" key="1">
    <citation type="submission" date="2019-08" db="EMBL/GenBank/DDBJ databases">
        <title>Genomes of Subsaximicrobium wynnwilliamsii strains.</title>
        <authorList>
            <person name="Bowman J.P."/>
        </authorList>
    </citation>
    <scope>NUCLEOTIDE SEQUENCE [LARGE SCALE GENOMIC DNA]</scope>
    <source>
        <strain evidence="3 4">2-80-2</strain>
    </source>
</reference>
<evidence type="ECO:0000259" key="2">
    <source>
        <dbReference type="PROSITE" id="PS50110"/>
    </source>
</evidence>
<evidence type="ECO:0000313" key="4">
    <source>
        <dbReference type="Proteomes" id="UP000321578"/>
    </source>
</evidence>
<organism evidence="3 4">
    <name type="scientific">Subsaximicrobium wynnwilliamsii</name>
    <dbReference type="NCBI Taxonomy" id="291179"/>
    <lineage>
        <taxon>Bacteria</taxon>
        <taxon>Pseudomonadati</taxon>
        <taxon>Bacteroidota</taxon>
        <taxon>Flavobacteriia</taxon>
        <taxon>Flavobacteriales</taxon>
        <taxon>Flavobacteriaceae</taxon>
        <taxon>Subsaximicrobium</taxon>
    </lineage>
</organism>